<protein>
    <submittedName>
        <fullName evidence="1">Uncharacterized protein</fullName>
    </submittedName>
</protein>
<reference evidence="1" key="1">
    <citation type="journal article" date="2015" name="Nature">
        <title>Complex archaea that bridge the gap between prokaryotes and eukaryotes.</title>
        <authorList>
            <person name="Spang A."/>
            <person name="Saw J.H."/>
            <person name="Jorgensen S.L."/>
            <person name="Zaremba-Niedzwiedzka K."/>
            <person name="Martijn J."/>
            <person name="Lind A.E."/>
            <person name="van Eijk R."/>
            <person name="Schleper C."/>
            <person name="Guy L."/>
            <person name="Ettema T.J."/>
        </authorList>
    </citation>
    <scope>NUCLEOTIDE SEQUENCE</scope>
</reference>
<dbReference type="EMBL" id="LAZR01011850">
    <property type="protein sequence ID" value="KKM57575.1"/>
    <property type="molecule type" value="Genomic_DNA"/>
</dbReference>
<gene>
    <name evidence="1" type="ORF">LCGC14_1550660</name>
</gene>
<feature type="non-terminal residue" evidence="1">
    <location>
        <position position="141"/>
    </location>
</feature>
<dbReference type="AlphaFoldDB" id="A0A0F9IQG7"/>
<sequence>MKINGSIFEERMTTIHQTSQMDNKSLKEYVSSCKSDYYPELEKTGAKVICLLQGIIGIPTNVYLQIALYPDINTYYQIQSQIIRKKENLIKDEQIKFFKAITPYPKDPFPFEDNRPIYSNRVFFIQKKDIEVYADLSYKKV</sequence>
<proteinExistence type="predicted"/>
<organism evidence="1">
    <name type="scientific">marine sediment metagenome</name>
    <dbReference type="NCBI Taxonomy" id="412755"/>
    <lineage>
        <taxon>unclassified sequences</taxon>
        <taxon>metagenomes</taxon>
        <taxon>ecological metagenomes</taxon>
    </lineage>
</organism>
<comment type="caution">
    <text evidence="1">The sequence shown here is derived from an EMBL/GenBank/DDBJ whole genome shotgun (WGS) entry which is preliminary data.</text>
</comment>
<name>A0A0F9IQG7_9ZZZZ</name>
<evidence type="ECO:0000313" key="1">
    <source>
        <dbReference type="EMBL" id="KKM57575.1"/>
    </source>
</evidence>
<accession>A0A0F9IQG7</accession>